<evidence type="ECO:0000313" key="2">
    <source>
        <dbReference type="EMBL" id="HDX33411.1"/>
    </source>
</evidence>
<comment type="caution">
    <text evidence="2">The sequence shown here is derived from an EMBL/GenBank/DDBJ whole genome shotgun (WGS) entry which is preliminary data.</text>
</comment>
<dbReference type="Pfam" id="PF01042">
    <property type="entry name" value="Ribonuc_L-PSP"/>
    <property type="match status" value="1"/>
</dbReference>
<dbReference type="GO" id="GO:0019239">
    <property type="term" value="F:deaminase activity"/>
    <property type="evidence" value="ECO:0007669"/>
    <property type="project" value="TreeGrafter"/>
</dbReference>
<protein>
    <submittedName>
        <fullName evidence="2">RidA family protein</fullName>
    </submittedName>
</protein>
<dbReference type="EMBL" id="DSMG01000191">
    <property type="protein sequence ID" value="HDX33411.1"/>
    <property type="molecule type" value="Genomic_DNA"/>
</dbReference>
<dbReference type="NCBIfam" id="TIGR00004">
    <property type="entry name" value="Rid family detoxifying hydrolase"/>
    <property type="match status" value="1"/>
</dbReference>
<dbReference type="PANTHER" id="PTHR11803:SF39">
    <property type="entry name" value="2-IMINOBUTANOATE_2-IMINOPROPANOATE DEAMINASE"/>
    <property type="match status" value="1"/>
</dbReference>
<proteinExistence type="inferred from homology"/>
<dbReference type="InterPro" id="IPR035959">
    <property type="entry name" value="RutC-like_sf"/>
</dbReference>
<comment type="similarity">
    <text evidence="1">Belongs to the RutC family.</text>
</comment>
<sequence length="127" mass="14124">MREVIFSEKAVIPSAPYSQAIVASGRMLYISGQGSFDPTTNTFRPGTFREQAERTFRNIELILEAAGASWRDVVKVNVYLANALDFAEMNEVYRQFVSEPYPARTTVQAGLIGQMLIEVDCVAVLPD</sequence>
<accession>A0A7C1FWU6</accession>
<dbReference type="InterPro" id="IPR006056">
    <property type="entry name" value="RidA"/>
</dbReference>
<dbReference type="SUPFAM" id="SSF55298">
    <property type="entry name" value="YjgF-like"/>
    <property type="match status" value="1"/>
</dbReference>
<dbReference type="Gene3D" id="3.30.1330.40">
    <property type="entry name" value="RutC-like"/>
    <property type="match status" value="1"/>
</dbReference>
<dbReference type="CDD" id="cd00448">
    <property type="entry name" value="YjgF_YER057c_UK114_family"/>
    <property type="match status" value="1"/>
</dbReference>
<reference evidence="2" key="1">
    <citation type="journal article" date="2020" name="mSystems">
        <title>Genome- and Community-Level Interaction Insights into Carbon Utilization and Element Cycling Functions of Hydrothermarchaeota in Hydrothermal Sediment.</title>
        <authorList>
            <person name="Zhou Z."/>
            <person name="Liu Y."/>
            <person name="Xu W."/>
            <person name="Pan J."/>
            <person name="Luo Z.H."/>
            <person name="Li M."/>
        </authorList>
    </citation>
    <scope>NUCLEOTIDE SEQUENCE [LARGE SCALE GENOMIC DNA]</scope>
    <source>
        <strain evidence="2">SpSt-289</strain>
    </source>
</reference>
<organism evidence="2">
    <name type="scientific">Caldilinea aerophila</name>
    <dbReference type="NCBI Taxonomy" id="133453"/>
    <lineage>
        <taxon>Bacteria</taxon>
        <taxon>Bacillati</taxon>
        <taxon>Chloroflexota</taxon>
        <taxon>Caldilineae</taxon>
        <taxon>Caldilineales</taxon>
        <taxon>Caldilineaceae</taxon>
        <taxon>Caldilinea</taxon>
    </lineage>
</organism>
<evidence type="ECO:0000256" key="1">
    <source>
        <dbReference type="ARBA" id="ARBA00010552"/>
    </source>
</evidence>
<dbReference type="InterPro" id="IPR006175">
    <property type="entry name" value="YjgF/YER057c/UK114"/>
</dbReference>
<dbReference type="FunFam" id="3.30.1330.40:FF:000001">
    <property type="entry name" value="L-PSP family endoribonuclease"/>
    <property type="match status" value="1"/>
</dbReference>
<dbReference type="PANTHER" id="PTHR11803">
    <property type="entry name" value="2-IMINOBUTANOATE/2-IMINOPROPANOATE DEAMINASE RIDA"/>
    <property type="match status" value="1"/>
</dbReference>
<dbReference type="AlphaFoldDB" id="A0A7C1FWU6"/>
<gene>
    <name evidence="2" type="ORF">ENQ20_18295</name>
</gene>
<name>A0A7C1FWU6_9CHLR</name>
<dbReference type="GO" id="GO:0005829">
    <property type="term" value="C:cytosol"/>
    <property type="evidence" value="ECO:0007669"/>
    <property type="project" value="TreeGrafter"/>
</dbReference>